<dbReference type="AlphaFoldDB" id="A0A9D2HLZ6"/>
<dbReference type="Proteomes" id="UP000823821">
    <property type="component" value="Unassembled WGS sequence"/>
</dbReference>
<feature type="compositionally biased region" description="Polar residues" evidence="1">
    <location>
        <begin position="164"/>
        <end position="179"/>
    </location>
</feature>
<reference evidence="3" key="2">
    <citation type="submission" date="2021-04" db="EMBL/GenBank/DDBJ databases">
        <authorList>
            <person name="Gilroy R."/>
        </authorList>
    </citation>
    <scope>NUCLEOTIDE SEQUENCE</scope>
    <source>
        <strain evidence="3">5032</strain>
    </source>
</reference>
<proteinExistence type="predicted"/>
<protein>
    <recommendedName>
        <fullName evidence="5">Lipoprotein</fullName>
    </recommendedName>
</protein>
<evidence type="ECO:0008006" key="5">
    <source>
        <dbReference type="Google" id="ProtNLM"/>
    </source>
</evidence>
<sequence length="193" mass="19765">MPRHFVILCLCALCALAGGCSTLGIDNPFGSGESARQSQLLGVPLPAGMSLSGDHSRRSGNEGVEVAYGQINAAVAAQQMFNSLQAAGWQLRLQQSRPGRGIYVYDNGERVAVIHVEAQTIQTVLTICAGNRLPDGSMLNLPVADEGAGDGGTDDASGAEGLDTTPQSGGTPPVGTSESWGAPTSGGLQERSL</sequence>
<feature type="signal peptide" evidence="2">
    <location>
        <begin position="1"/>
        <end position="17"/>
    </location>
</feature>
<accession>A0A9D2HLZ6</accession>
<evidence type="ECO:0000256" key="1">
    <source>
        <dbReference type="SAM" id="MobiDB-lite"/>
    </source>
</evidence>
<organism evidence="3 4">
    <name type="scientific">Candidatus Desulfovibrio intestinavium</name>
    <dbReference type="NCBI Taxonomy" id="2838534"/>
    <lineage>
        <taxon>Bacteria</taxon>
        <taxon>Pseudomonadati</taxon>
        <taxon>Thermodesulfobacteriota</taxon>
        <taxon>Desulfovibrionia</taxon>
        <taxon>Desulfovibrionales</taxon>
        <taxon>Desulfovibrionaceae</taxon>
        <taxon>Desulfovibrio</taxon>
    </lineage>
</organism>
<feature type="region of interest" description="Disordered" evidence="1">
    <location>
        <begin position="140"/>
        <end position="193"/>
    </location>
</feature>
<evidence type="ECO:0000256" key="2">
    <source>
        <dbReference type="SAM" id="SignalP"/>
    </source>
</evidence>
<gene>
    <name evidence="3" type="ORF">H9784_00795</name>
</gene>
<feature type="chain" id="PRO_5038417300" description="Lipoprotein" evidence="2">
    <location>
        <begin position="18"/>
        <end position="193"/>
    </location>
</feature>
<comment type="caution">
    <text evidence="3">The sequence shown here is derived from an EMBL/GenBank/DDBJ whole genome shotgun (WGS) entry which is preliminary data.</text>
</comment>
<dbReference type="PROSITE" id="PS51257">
    <property type="entry name" value="PROKAR_LIPOPROTEIN"/>
    <property type="match status" value="1"/>
</dbReference>
<keyword evidence="2" id="KW-0732">Signal</keyword>
<name>A0A9D2HLZ6_9BACT</name>
<evidence type="ECO:0000313" key="4">
    <source>
        <dbReference type="Proteomes" id="UP000823821"/>
    </source>
</evidence>
<evidence type="ECO:0000313" key="3">
    <source>
        <dbReference type="EMBL" id="HJA78098.1"/>
    </source>
</evidence>
<reference evidence="3" key="1">
    <citation type="journal article" date="2021" name="PeerJ">
        <title>Extensive microbial diversity within the chicken gut microbiome revealed by metagenomics and culture.</title>
        <authorList>
            <person name="Gilroy R."/>
            <person name="Ravi A."/>
            <person name="Getino M."/>
            <person name="Pursley I."/>
            <person name="Horton D.L."/>
            <person name="Alikhan N.F."/>
            <person name="Baker D."/>
            <person name="Gharbi K."/>
            <person name="Hall N."/>
            <person name="Watson M."/>
            <person name="Adriaenssens E.M."/>
            <person name="Foster-Nyarko E."/>
            <person name="Jarju S."/>
            <person name="Secka A."/>
            <person name="Antonio M."/>
            <person name="Oren A."/>
            <person name="Chaudhuri R.R."/>
            <person name="La Ragione R."/>
            <person name="Hildebrand F."/>
            <person name="Pallen M.J."/>
        </authorList>
    </citation>
    <scope>NUCLEOTIDE SEQUENCE</scope>
    <source>
        <strain evidence="3">5032</strain>
    </source>
</reference>
<dbReference type="EMBL" id="DWZD01000007">
    <property type="protein sequence ID" value="HJA78098.1"/>
    <property type="molecule type" value="Genomic_DNA"/>
</dbReference>